<accession>A0A2P7EAN3</accession>
<evidence type="ECO:0000256" key="3">
    <source>
        <dbReference type="ARBA" id="ARBA00022989"/>
    </source>
</evidence>
<dbReference type="GO" id="GO:0140359">
    <property type="term" value="F:ABC-type transporter activity"/>
    <property type="evidence" value="ECO:0007669"/>
    <property type="project" value="InterPro"/>
</dbReference>
<feature type="domain" description="ABC transmembrane type-1" evidence="6">
    <location>
        <begin position="2"/>
        <end position="106"/>
    </location>
</feature>
<evidence type="ECO:0000313" key="8">
    <source>
        <dbReference type="Proteomes" id="UP000240206"/>
    </source>
</evidence>
<keyword evidence="2 5" id="KW-0812">Transmembrane</keyword>
<dbReference type="GO" id="GO:0005524">
    <property type="term" value="F:ATP binding"/>
    <property type="evidence" value="ECO:0007669"/>
    <property type="project" value="InterPro"/>
</dbReference>
<keyword evidence="4 5" id="KW-0472">Membrane</keyword>
<comment type="caution">
    <text evidence="7">The sequence shown here is derived from an EMBL/GenBank/DDBJ whole genome shotgun (WGS) entry which is preliminary data.</text>
</comment>
<protein>
    <recommendedName>
        <fullName evidence="6">ABC transmembrane type-1 domain-containing protein</fullName>
    </recommendedName>
</protein>
<dbReference type="SUPFAM" id="SSF90123">
    <property type="entry name" value="ABC transporter transmembrane region"/>
    <property type="match status" value="1"/>
</dbReference>
<evidence type="ECO:0000256" key="4">
    <source>
        <dbReference type="ARBA" id="ARBA00023136"/>
    </source>
</evidence>
<dbReference type="InterPro" id="IPR036640">
    <property type="entry name" value="ABC1_TM_sf"/>
</dbReference>
<evidence type="ECO:0000259" key="6">
    <source>
        <dbReference type="Pfam" id="PF13748"/>
    </source>
</evidence>
<dbReference type="AlphaFoldDB" id="A0A2P7EAN3"/>
<evidence type="ECO:0000256" key="5">
    <source>
        <dbReference type="SAM" id="Phobius"/>
    </source>
</evidence>
<keyword evidence="8" id="KW-1185">Reference proteome</keyword>
<organism evidence="7 8">
    <name type="scientific">Synechococcus lacustris str. Tous</name>
    <dbReference type="NCBI Taxonomy" id="1910958"/>
    <lineage>
        <taxon>Bacteria</taxon>
        <taxon>Bacillati</taxon>
        <taxon>Cyanobacteriota</taxon>
        <taxon>Cyanophyceae</taxon>
        <taxon>Synechococcales</taxon>
        <taxon>Synechococcaceae</taxon>
        <taxon>Synechococcus</taxon>
    </lineage>
</organism>
<dbReference type="Proteomes" id="UP000240206">
    <property type="component" value="Unassembled WGS sequence"/>
</dbReference>
<evidence type="ECO:0000313" key="7">
    <source>
        <dbReference type="EMBL" id="PSI00264.1"/>
    </source>
</evidence>
<name>A0A2P7EAN3_9SYNE</name>
<dbReference type="Gene3D" id="1.20.1560.10">
    <property type="entry name" value="ABC transporter type 1, transmembrane domain"/>
    <property type="match status" value="1"/>
</dbReference>
<evidence type="ECO:0000256" key="1">
    <source>
        <dbReference type="ARBA" id="ARBA00004651"/>
    </source>
</evidence>
<dbReference type="Pfam" id="PF13748">
    <property type="entry name" value="ABC_membrane_3"/>
    <property type="match status" value="1"/>
</dbReference>
<gene>
    <name evidence="7" type="ORF">C7K08_14110</name>
</gene>
<proteinExistence type="predicted"/>
<keyword evidence="3 5" id="KW-1133">Transmembrane helix</keyword>
<feature type="transmembrane region" description="Helical" evidence="5">
    <location>
        <begin position="95"/>
        <end position="122"/>
    </location>
</feature>
<reference evidence="8" key="1">
    <citation type="submission" date="2018-03" db="EMBL/GenBank/DDBJ databases">
        <title>Ecological and genomic features of two cosmopolitan and abundant freshwater picocyanobacteria.</title>
        <authorList>
            <person name="Cabello-Yeves P.J."/>
            <person name="Picazo A."/>
            <person name="Camacho A."/>
            <person name="Callieri C."/>
            <person name="Rosselli R."/>
            <person name="Roda-Garcia J."/>
            <person name="Coutinho F.H."/>
            <person name="Rodriguez-Valera F."/>
        </authorList>
    </citation>
    <scope>NUCLEOTIDE SEQUENCE [LARGE SCALE GENOMIC DNA]</scope>
    <source>
        <strain evidence="8">Tous</strain>
    </source>
</reference>
<dbReference type="GO" id="GO:0005886">
    <property type="term" value="C:plasma membrane"/>
    <property type="evidence" value="ECO:0007669"/>
    <property type="project" value="UniProtKB-SubCell"/>
</dbReference>
<sequence>MAVFGSLAMLFFYDFQAGIIAAAVLAPLALVNARFAKQSRRLNRGLNDQIEREVRTLERGSPFAVQRHFRLLSRWKVALSDAQSTTWFLTEAATIVALVFILVDFTAGAAGAVTAGAIYAVIAYTYDYLEGLDDVPHVVNNLVRVRDIRARL</sequence>
<feature type="transmembrane region" description="Helical" evidence="5">
    <location>
        <begin position="6"/>
        <end position="31"/>
    </location>
</feature>
<evidence type="ECO:0000256" key="2">
    <source>
        <dbReference type="ARBA" id="ARBA00022692"/>
    </source>
</evidence>
<dbReference type="EMBL" id="PXVC01000187">
    <property type="protein sequence ID" value="PSI00264.1"/>
    <property type="molecule type" value="Genomic_DNA"/>
</dbReference>
<comment type="subcellular location">
    <subcellularLocation>
        <location evidence="1">Cell membrane</location>
        <topology evidence="1">Multi-pass membrane protein</topology>
    </subcellularLocation>
</comment>
<dbReference type="InterPro" id="IPR011527">
    <property type="entry name" value="ABC1_TM_dom"/>
</dbReference>